<gene>
    <name evidence="2" type="ORF">N1032_22000</name>
</gene>
<organism evidence="2 3">
    <name type="scientific">Herbiconiux daphne</name>
    <dbReference type="NCBI Taxonomy" id="2970914"/>
    <lineage>
        <taxon>Bacteria</taxon>
        <taxon>Bacillati</taxon>
        <taxon>Actinomycetota</taxon>
        <taxon>Actinomycetes</taxon>
        <taxon>Micrococcales</taxon>
        <taxon>Microbacteriaceae</taxon>
        <taxon>Herbiconiux</taxon>
    </lineage>
</organism>
<dbReference type="SUPFAM" id="SSF56826">
    <property type="entry name" value="Upper collar protein gp10 (connector protein)"/>
    <property type="match status" value="1"/>
</dbReference>
<reference evidence="2" key="1">
    <citation type="submission" date="2022-08" db="EMBL/GenBank/DDBJ databases">
        <authorList>
            <person name="Deng Y."/>
            <person name="Han X.-F."/>
            <person name="Zhang Y.-Q."/>
        </authorList>
    </citation>
    <scope>NUCLEOTIDE SEQUENCE</scope>
    <source>
        <strain evidence="2">CPCC 203386</strain>
    </source>
</reference>
<comment type="caution">
    <text evidence="2">The sequence shown here is derived from an EMBL/GenBank/DDBJ whole genome shotgun (WGS) entry which is preliminary data.</text>
</comment>
<dbReference type="Gene3D" id="2.40.500.10">
    <property type="entry name" value="Upper collar protein gp10 (connector protein)"/>
    <property type="match status" value="1"/>
</dbReference>
<evidence type="ECO:0000256" key="1">
    <source>
        <dbReference type="SAM" id="MobiDB-lite"/>
    </source>
</evidence>
<protein>
    <submittedName>
        <fullName evidence="2">Uncharacterized protein</fullName>
    </submittedName>
</protein>
<dbReference type="RefSeq" id="WP_259542333.1">
    <property type="nucleotide sequence ID" value="NZ_JANLCJ010000024.1"/>
</dbReference>
<feature type="compositionally biased region" description="Polar residues" evidence="1">
    <location>
        <begin position="309"/>
        <end position="320"/>
    </location>
</feature>
<dbReference type="EMBL" id="JANLCJ010000024">
    <property type="protein sequence ID" value="MCS5736411.1"/>
    <property type="molecule type" value="Genomic_DNA"/>
</dbReference>
<keyword evidence="3" id="KW-1185">Reference proteome</keyword>
<dbReference type="InterPro" id="IPR036199">
    <property type="entry name" value="Gp10_sf"/>
</dbReference>
<proteinExistence type="predicted"/>
<name>A0ABT2H8X5_9MICO</name>
<dbReference type="InterPro" id="IPR008016">
    <property type="entry name" value="Gp10"/>
</dbReference>
<feature type="compositionally biased region" description="Polar residues" evidence="1">
    <location>
        <begin position="278"/>
        <end position="295"/>
    </location>
</feature>
<feature type="compositionally biased region" description="Acidic residues" evidence="1">
    <location>
        <begin position="296"/>
        <end position="308"/>
    </location>
</feature>
<feature type="compositionally biased region" description="Acidic residues" evidence="1">
    <location>
        <begin position="321"/>
        <end position="332"/>
    </location>
</feature>
<evidence type="ECO:0000313" key="3">
    <source>
        <dbReference type="Proteomes" id="UP001165586"/>
    </source>
</evidence>
<feature type="region of interest" description="Disordered" evidence="1">
    <location>
        <begin position="274"/>
        <end position="367"/>
    </location>
</feature>
<dbReference type="Pfam" id="PF05352">
    <property type="entry name" value="Phage_connector"/>
    <property type="match status" value="1"/>
</dbReference>
<feature type="compositionally biased region" description="Acidic residues" evidence="1">
    <location>
        <begin position="342"/>
        <end position="352"/>
    </location>
</feature>
<sequence>MAYDYKAKKANVKNMNKYMLAKTLGMFEWSGLPDTIPRRELERLLQTHGHAFITEVDGKLYAFAGGLGGESDVYGNPTQITIANTALKFNKTLSLAADGVFIRNDDCEIGLLPLLEKQNTLIAENEINMVVWGYNSRAMKVISAPDDKTQTSAELYLKKLVDGDLSVIGENALFEGIRVQTGQGANSIGIQPMIENQQYLKASLNNELGISSNFNLKRERLVTAEVEQGDEGLFPFVYNMLENRLNAVALLNEKYELEIDVDFGSVWADKQKELVDNNPENNDETLATATTPEPDNNPESDSGEEANQEQEQTGADNAEQTSDETLDVDGDGDGERGLSPDSETDPETEVEPEPLIVDPENPTQEDE</sequence>
<accession>A0ABT2H8X5</accession>
<evidence type="ECO:0000313" key="2">
    <source>
        <dbReference type="EMBL" id="MCS5736411.1"/>
    </source>
</evidence>
<dbReference type="Proteomes" id="UP001165586">
    <property type="component" value="Unassembled WGS sequence"/>
</dbReference>